<sequence length="137" mass="15822">MRKVGLLYLLSLLFSCSFVDNRPQELNRKISHEVDSLSKQLCVFSQFKKIDGVEFQANGFVVYEMYFEGWITANYNCLWRATTHGIKYEMRNIARSNDTSNPIFVPAGSGYNIKGSSRFMKRDSGWVLTSFSYSIKE</sequence>
<evidence type="ECO:0000313" key="2">
    <source>
        <dbReference type="Proteomes" id="UP000306808"/>
    </source>
</evidence>
<dbReference type="PROSITE" id="PS51257">
    <property type="entry name" value="PROKAR_LIPOPROTEIN"/>
    <property type="match status" value="1"/>
</dbReference>
<evidence type="ECO:0000313" key="1">
    <source>
        <dbReference type="EMBL" id="TJZ63301.1"/>
    </source>
</evidence>
<protein>
    <recommendedName>
        <fullName evidence="3">Lipoprotein</fullName>
    </recommendedName>
</protein>
<dbReference type="RefSeq" id="WP_136899844.1">
    <property type="nucleotide sequence ID" value="NZ_SUME01000001.1"/>
</dbReference>
<organism evidence="1 2">
    <name type="scientific">Sphingobacterium olei</name>
    <dbReference type="NCBI Taxonomy" id="2571155"/>
    <lineage>
        <taxon>Bacteria</taxon>
        <taxon>Pseudomonadati</taxon>
        <taxon>Bacteroidota</taxon>
        <taxon>Sphingobacteriia</taxon>
        <taxon>Sphingobacteriales</taxon>
        <taxon>Sphingobacteriaceae</taxon>
        <taxon>Sphingobacterium</taxon>
    </lineage>
</organism>
<evidence type="ECO:0008006" key="3">
    <source>
        <dbReference type="Google" id="ProtNLM"/>
    </source>
</evidence>
<comment type="caution">
    <text evidence="1">The sequence shown here is derived from an EMBL/GenBank/DDBJ whole genome shotgun (WGS) entry which is preliminary data.</text>
</comment>
<gene>
    <name evidence="1" type="ORF">FAZ15_03205</name>
</gene>
<dbReference type="Proteomes" id="UP000306808">
    <property type="component" value="Unassembled WGS sequence"/>
</dbReference>
<name>A0A4U0P744_9SPHI</name>
<accession>A0A4U0P744</accession>
<dbReference type="AlphaFoldDB" id="A0A4U0P744"/>
<proteinExistence type="predicted"/>
<keyword evidence="2" id="KW-1185">Reference proteome</keyword>
<reference evidence="1 2" key="1">
    <citation type="submission" date="2019-04" db="EMBL/GenBank/DDBJ databases">
        <title>Sphingobacterium olei sp. nov., isolated from oil-contaminated soil.</title>
        <authorList>
            <person name="Liu B."/>
        </authorList>
    </citation>
    <scope>NUCLEOTIDE SEQUENCE [LARGE SCALE GENOMIC DNA]</scope>
    <source>
        <strain evidence="1 2">HAL-9</strain>
    </source>
</reference>
<dbReference type="EMBL" id="SUME01000001">
    <property type="protein sequence ID" value="TJZ63301.1"/>
    <property type="molecule type" value="Genomic_DNA"/>
</dbReference>